<feature type="transmembrane region" description="Helical" evidence="1">
    <location>
        <begin position="33"/>
        <end position="52"/>
    </location>
</feature>
<comment type="caution">
    <text evidence="2">The sequence shown here is derived from an EMBL/GenBank/DDBJ whole genome shotgun (WGS) entry which is preliminary data.</text>
</comment>
<proteinExistence type="predicted"/>
<accession>A0AAV4VZK8</accession>
<keyword evidence="1" id="KW-0812">Transmembrane</keyword>
<evidence type="ECO:0000313" key="2">
    <source>
        <dbReference type="EMBL" id="GIY74883.1"/>
    </source>
</evidence>
<dbReference type="EMBL" id="BPLR01015269">
    <property type="protein sequence ID" value="GIY74883.1"/>
    <property type="molecule type" value="Genomic_DNA"/>
</dbReference>
<keyword evidence="3" id="KW-1185">Reference proteome</keyword>
<reference evidence="2 3" key="1">
    <citation type="submission" date="2021-06" db="EMBL/GenBank/DDBJ databases">
        <title>Caerostris extrusa draft genome.</title>
        <authorList>
            <person name="Kono N."/>
            <person name="Arakawa K."/>
        </authorList>
    </citation>
    <scope>NUCLEOTIDE SEQUENCE [LARGE SCALE GENOMIC DNA]</scope>
</reference>
<dbReference type="AlphaFoldDB" id="A0AAV4VZK8"/>
<evidence type="ECO:0000256" key="1">
    <source>
        <dbReference type="SAM" id="Phobius"/>
    </source>
</evidence>
<keyword evidence="1" id="KW-0472">Membrane</keyword>
<evidence type="ECO:0000313" key="3">
    <source>
        <dbReference type="Proteomes" id="UP001054945"/>
    </source>
</evidence>
<sequence length="78" mass="8909">MEMIREIVYFFFKPTPENADPEKFTHLLYKRRCFGVAIVIRFGLVSLCAAALEQASSSFIEAMLLPDKQKGISIGLYF</sequence>
<name>A0AAV4VZK8_CAEEX</name>
<organism evidence="2 3">
    <name type="scientific">Caerostris extrusa</name>
    <name type="common">Bark spider</name>
    <name type="synonym">Caerostris bankana</name>
    <dbReference type="NCBI Taxonomy" id="172846"/>
    <lineage>
        <taxon>Eukaryota</taxon>
        <taxon>Metazoa</taxon>
        <taxon>Ecdysozoa</taxon>
        <taxon>Arthropoda</taxon>
        <taxon>Chelicerata</taxon>
        <taxon>Arachnida</taxon>
        <taxon>Araneae</taxon>
        <taxon>Araneomorphae</taxon>
        <taxon>Entelegynae</taxon>
        <taxon>Araneoidea</taxon>
        <taxon>Araneidae</taxon>
        <taxon>Caerostris</taxon>
    </lineage>
</organism>
<dbReference type="Proteomes" id="UP001054945">
    <property type="component" value="Unassembled WGS sequence"/>
</dbReference>
<gene>
    <name evidence="2" type="ORF">CEXT_716551</name>
</gene>
<keyword evidence="1" id="KW-1133">Transmembrane helix</keyword>
<protein>
    <submittedName>
        <fullName evidence="2">Uncharacterized protein</fullName>
    </submittedName>
</protein>